<organism evidence="1 2">
    <name type="scientific">Heterorhabditis bacteriophora</name>
    <name type="common">Entomopathogenic nematode worm</name>
    <dbReference type="NCBI Taxonomy" id="37862"/>
    <lineage>
        <taxon>Eukaryota</taxon>
        <taxon>Metazoa</taxon>
        <taxon>Ecdysozoa</taxon>
        <taxon>Nematoda</taxon>
        <taxon>Chromadorea</taxon>
        <taxon>Rhabditida</taxon>
        <taxon>Rhabditina</taxon>
        <taxon>Rhabditomorpha</taxon>
        <taxon>Strongyloidea</taxon>
        <taxon>Heterorhabditidae</taxon>
        <taxon>Heterorhabditis</taxon>
    </lineage>
</organism>
<dbReference type="AlphaFoldDB" id="A0A1I7X1R5"/>
<evidence type="ECO:0000313" key="1">
    <source>
        <dbReference type="Proteomes" id="UP000095283"/>
    </source>
</evidence>
<protein>
    <submittedName>
        <fullName evidence="2">Secreted protein</fullName>
    </submittedName>
</protein>
<name>A0A1I7X1R5_HETBA</name>
<evidence type="ECO:0000313" key="2">
    <source>
        <dbReference type="WBParaSite" id="Hba_11339"/>
    </source>
</evidence>
<dbReference type="WBParaSite" id="Hba_11339">
    <property type="protein sequence ID" value="Hba_11339"/>
    <property type="gene ID" value="Hba_11339"/>
</dbReference>
<accession>A0A1I7X1R5</accession>
<keyword evidence="1" id="KW-1185">Reference proteome</keyword>
<reference evidence="2" key="1">
    <citation type="submission" date="2016-11" db="UniProtKB">
        <authorList>
            <consortium name="WormBaseParasite"/>
        </authorList>
    </citation>
    <scope>IDENTIFICATION</scope>
</reference>
<dbReference type="Proteomes" id="UP000095283">
    <property type="component" value="Unplaced"/>
</dbReference>
<proteinExistence type="predicted"/>
<sequence length="71" mass="8316">MYIFLFIYSHVYFGRQLLRSIPSEGFGNKLDTEIKNASWVLDGTDPALHISNSHDLHHRTTAVFVRRIEKR</sequence>